<organism evidence="1">
    <name type="scientific">marine sediment metagenome</name>
    <dbReference type="NCBI Taxonomy" id="412755"/>
    <lineage>
        <taxon>unclassified sequences</taxon>
        <taxon>metagenomes</taxon>
        <taxon>ecological metagenomes</taxon>
    </lineage>
</organism>
<reference evidence="1" key="1">
    <citation type="journal article" date="2015" name="Nature">
        <title>Complex archaea that bridge the gap between prokaryotes and eukaryotes.</title>
        <authorList>
            <person name="Spang A."/>
            <person name="Saw J.H."/>
            <person name="Jorgensen S.L."/>
            <person name="Zaremba-Niedzwiedzka K."/>
            <person name="Martijn J."/>
            <person name="Lind A.E."/>
            <person name="van Eijk R."/>
            <person name="Schleper C."/>
            <person name="Guy L."/>
            <person name="Ettema T.J."/>
        </authorList>
    </citation>
    <scope>NUCLEOTIDE SEQUENCE</scope>
</reference>
<evidence type="ECO:0000313" key="1">
    <source>
        <dbReference type="EMBL" id="KKL80412.1"/>
    </source>
</evidence>
<dbReference type="AlphaFoldDB" id="A0A0F9HZ33"/>
<sequence length="74" mass="8460">MKLWKIEKCEQHERSCVCCEGKGLHVYHTEHQVLSLDEYLGIGITKDLEVLKAGDDVIFRITLVDDDVKIEDGT</sequence>
<proteinExistence type="predicted"/>
<name>A0A0F9HZ33_9ZZZZ</name>
<dbReference type="EMBL" id="LAZR01022861">
    <property type="protein sequence ID" value="KKL80412.1"/>
    <property type="molecule type" value="Genomic_DNA"/>
</dbReference>
<gene>
    <name evidence="1" type="ORF">LCGC14_2005050</name>
</gene>
<accession>A0A0F9HZ33</accession>
<protein>
    <submittedName>
        <fullName evidence="1">Uncharacterized protein</fullName>
    </submittedName>
</protein>
<comment type="caution">
    <text evidence="1">The sequence shown here is derived from an EMBL/GenBank/DDBJ whole genome shotgun (WGS) entry which is preliminary data.</text>
</comment>